<dbReference type="AlphaFoldDB" id="A0A9D1QT92"/>
<dbReference type="EMBL" id="DXGJ01000065">
    <property type="protein sequence ID" value="HIW72663.1"/>
    <property type="molecule type" value="Genomic_DNA"/>
</dbReference>
<protein>
    <submittedName>
        <fullName evidence="1">Uncharacterized protein</fullName>
    </submittedName>
</protein>
<name>A0A9D1QT92_9LACO</name>
<proteinExistence type="predicted"/>
<organism evidence="1 2">
    <name type="scientific">Candidatus Levilactobacillus faecigallinarum</name>
    <dbReference type="NCBI Taxonomy" id="2838638"/>
    <lineage>
        <taxon>Bacteria</taxon>
        <taxon>Bacillati</taxon>
        <taxon>Bacillota</taxon>
        <taxon>Bacilli</taxon>
        <taxon>Lactobacillales</taxon>
        <taxon>Lactobacillaceae</taxon>
        <taxon>Levilactobacillus</taxon>
    </lineage>
</organism>
<reference evidence="1" key="1">
    <citation type="journal article" date="2021" name="PeerJ">
        <title>Extensive microbial diversity within the chicken gut microbiome revealed by metagenomics and culture.</title>
        <authorList>
            <person name="Gilroy R."/>
            <person name="Ravi A."/>
            <person name="Getino M."/>
            <person name="Pursley I."/>
            <person name="Horton D.L."/>
            <person name="Alikhan N.F."/>
            <person name="Baker D."/>
            <person name="Gharbi K."/>
            <person name="Hall N."/>
            <person name="Watson M."/>
            <person name="Adriaenssens E.M."/>
            <person name="Foster-Nyarko E."/>
            <person name="Jarju S."/>
            <person name="Secka A."/>
            <person name="Antonio M."/>
            <person name="Oren A."/>
            <person name="Chaudhuri R.R."/>
            <person name="La Ragione R."/>
            <person name="Hildebrand F."/>
            <person name="Pallen M.J."/>
        </authorList>
    </citation>
    <scope>NUCLEOTIDE SEQUENCE</scope>
    <source>
        <strain evidence="1">CHK173-259</strain>
    </source>
</reference>
<evidence type="ECO:0000313" key="2">
    <source>
        <dbReference type="Proteomes" id="UP000886822"/>
    </source>
</evidence>
<dbReference type="Proteomes" id="UP000886822">
    <property type="component" value="Unassembled WGS sequence"/>
</dbReference>
<evidence type="ECO:0000313" key="1">
    <source>
        <dbReference type="EMBL" id="HIW72663.1"/>
    </source>
</evidence>
<gene>
    <name evidence="1" type="ORF">H9875_08580</name>
</gene>
<sequence>MVNRIFETLMGWCLKGEIRLAKLFINHTTVDPSNHEGLEACFRDLDQAKRQLLELKTKGEITWMH</sequence>
<comment type="caution">
    <text evidence="1">The sequence shown here is derived from an EMBL/GenBank/DDBJ whole genome shotgun (WGS) entry which is preliminary data.</text>
</comment>
<accession>A0A9D1QT92</accession>
<reference evidence="1" key="2">
    <citation type="submission" date="2021-04" db="EMBL/GenBank/DDBJ databases">
        <authorList>
            <person name="Gilroy R."/>
        </authorList>
    </citation>
    <scope>NUCLEOTIDE SEQUENCE</scope>
    <source>
        <strain evidence="1">CHK173-259</strain>
    </source>
</reference>